<dbReference type="InterPro" id="IPR011146">
    <property type="entry name" value="HIT-like"/>
</dbReference>
<dbReference type="Pfam" id="PF01230">
    <property type="entry name" value="HIT"/>
    <property type="match status" value="1"/>
</dbReference>
<dbReference type="PRINTS" id="PR00332">
    <property type="entry name" value="HISTRIAD"/>
</dbReference>
<dbReference type="PROSITE" id="PS51084">
    <property type="entry name" value="HIT_2"/>
    <property type="match status" value="1"/>
</dbReference>
<organism evidence="5 6">
    <name type="scientific">Rothia koreensis</name>
    <dbReference type="NCBI Taxonomy" id="592378"/>
    <lineage>
        <taxon>Bacteria</taxon>
        <taxon>Bacillati</taxon>
        <taxon>Actinomycetota</taxon>
        <taxon>Actinomycetes</taxon>
        <taxon>Micrococcales</taxon>
        <taxon>Micrococcaceae</taxon>
        <taxon>Rothia</taxon>
    </lineage>
</organism>
<dbReference type="EMBL" id="WOGT01000001">
    <property type="protein sequence ID" value="MUN54058.1"/>
    <property type="molecule type" value="Genomic_DNA"/>
</dbReference>
<sequence length="141" mass="15629">MSTVFTKIIEGDLPGRFVWKDDKAVGFLSIAPLSMGHVLVVPREEIDHWVDLPQDLALHLMAVCRTIGQAINEVYDPVRVGLMIQGFEVPHAHLHVWPTNSIEEFSFDQVDNDPDQDAMDEAAASIRDALTRAGHSEAEVG</sequence>
<dbReference type="PANTHER" id="PTHR46648:SF1">
    <property type="entry name" value="ADENOSINE 5'-MONOPHOSPHORAMIDASE HNT1"/>
    <property type="match status" value="1"/>
</dbReference>
<dbReference type="SUPFAM" id="SSF54197">
    <property type="entry name" value="HIT-like"/>
    <property type="match status" value="1"/>
</dbReference>
<keyword evidence="6" id="KW-1185">Reference proteome</keyword>
<evidence type="ECO:0000256" key="3">
    <source>
        <dbReference type="PROSITE-ProRule" id="PRU00464"/>
    </source>
</evidence>
<name>A0A7K1LFZ8_9MICC</name>
<evidence type="ECO:0000259" key="4">
    <source>
        <dbReference type="PROSITE" id="PS51084"/>
    </source>
</evidence>
<dbReference type="Gene3D" id="3.30.428.10">
    <property type="entry name" value="HIT-like"/>
    <property type="match status" value="1"/>
</dbReference>
<evidence type="ECO:0000256" key="2">
    <source>
        <dbReference type="PIRSR" id="PIRSR601310-3"/>
    </source>
</evidence>
<dbReference type="InterPro" id="IPR036265">
    <property type="entry name" value="HIT-like_sf"/>
</dbReference>
<dbReference type="Proteomes" id="UP000462152">
    <property type="component" value="Unassembled WGS sequence"/>
</dbReference>
<proteinExistence type="predicted"/>
<dbReference type="InterPro" id="IPR001310">
    <property type="entry name" value="Histidine_triad_HIT"/>
</dbReference>
<dbReference type="GO" id="GO:0003824">
    <property type="term" value="F:catalytic activity"/>
    <property type="evidence" value="ECO:0007669"/>
    <property type="project" value="InterPro"/>
</dbReference>
<comment type="caution">
    <text evidence="5">The sequence shown here is derived from an EMBL/GenBank/DDBJ whole genome shotgun (WGS) entry which is preliminary data.</text>
</comment>
<evidence type="ECO:0000313" key="5">
    <source>
        <dbReference type="EMBL" id="MUN54058.1"/>
    </source>
</evidence>
<feature type="short sequence motif" description="Histidine triad motif" evidence="2 3">
    <location>
        <begin position="91"/>
        <end position="95"/>
    </location>
</feature>
<protein>
    <submittedName>
        <fullName evidence="5">HIT domain-containing protein</fullName>
    </submittedName>
</protein>
<feature type="domain" description="HIT" evidence="4">
    <location>
        <begin position="4"/>
        <end position="107"/>
    </location>
</feature>
<dbReference type="OrthoDB" id="9784774at2"/>
<dbReference type="AlphaFoldDB" id="A0A7K1LFZ8"/>
<dbReference type="RefSeq" id="WP_129314146.1">
    <property type="nucleotide sequence ID" value="NZ_JBFCQO010000001.1"/>
</dbReference>
<dbReference type="PANTHER" id="PTHR46648">
    <property type="entry name" value="HIT FAMILY PROTEIN 1"/>
    <property type="match status" value="1"/>
</dbReference>
<evidence type="ECO:0000256" key="1">
    <source>
        <dbReference type="PIRSR" id="PIRSR601310-1"/>
    </source>
</evidence>
<gene>
    <name evidence="5" type="ORF">GMA10_02260</name>
</gene>
<evidence type="ECO:0000313" key="6">
    <source>
        <dbReference type="Proteomes" id="UP000462152"/>
    </source>
</evidence>
<feature type="active site" description="Tele-AMP-histidine intermediate" evidence="1">
    <location>
        <position position="93"/>
    </location>
</feature>
<reference evidence="5 6" key="1">
    <citation type="submission" date="2019-12" db="EMBL/GenBank/DDBJ databases">
        <authorList>
            <person name="Li J."/>
            <person name="Shi Y."/>
            <person name="Xu G."/>
            <person name="Xiao D."/>
            <person name="Ran X."/>
        </authorList>
    </citation>
    <scope>NUCLEOTIDE SEQUENCE [LARGE SCALE GENOMIC DNA]</scope>
    <source>
        <strain evidence="5 6">JCM 15915</strain>
    </source>
</reference>
<dbReference type="GO" id="GO:0009117">
    <property type="term" value="P:nucleotide metabolic process"/>
    <property type="evidence" value="ECO:0007669"/>
    <property type="project" value="TreeGrafter"/>
</dbReference>
<accession>A0A7K1LFZ8</accession>